<dbReference type="Gene3D" id="1.10.150.250">
    <property type="entry name" value="Flavinator of succinate dehydrogenase"/>
    <property type="match status" value="1"/>
</dbReference>
<evidence type="ECO:0000256" key="2">
    <source>
        <dbReference type="ARBA" id="ARBA00019418"/>
    </source>
</evidence>
<feature type="region of interest" description="Disordered" evidence="4">
    <location>
        <begin position="1"/>
        <end position="58"/>
    </location>
</feature>
<comment type="similarity">
    <text evidence="1">Belongs to the SdhE FAD assembly factor family.</text>
</comment>
<organism evidence="5 6">
    <name type="scientific">Desulfoglaeba alkanexedens ALDC</name>
    <dbReference type="NCBI Taxonomy" id="980445"/>
    <lineage>
        <taxon>Bacteria</taxon>
        <taxon>Pseudomonadati</taxon>
        <taxon>Thermodesulfobacteriota</taxon>
        <taxon>Syntrophobacteria</taxon>
        <taxon>Syntrophobacterales</taxon>
        <taxon>Syntrophobacteraceae</taxon>
        <taxon>Desulfoglaeba</taxon>
    </lineage>
</organism>
<accession>A0A4P8L1J7</accession>
<dbReference type="Pfam" id="PF03937">
    <property type="entry name" value="Sdh5"/>
    <property type="match status" value="1"/>
</dbReference>
<sequence length="137" mass="15451">MACGNDRTRGPPLPHIPPVDSEAGSGVPEGEFRRRRGKEASFRPLGVGNAKRGGPSVSALGDRYRRKLRYLTARRATRELEVILERFWARHGATLPDEDLPDLERILSLDDLDLLAILLGQKPLPDGYRRDLLERMR</sequence>
<name>A0A4P8L1J7_9BACT</name>
<dbReference type="SUPFAM" id="SSF109910">
    <property type="entry name" value="YgfY-like"/>
    <property type="match status" value="1"/>
</dbReference>
<gene>
    <name evidence="5" type="ORF">FDQ92_04810</name>
</gene>
<dbReference type="EMBL" id="CP040098">
    <property type="protein sequence ID" value="QCQ21554.1"/>
    <property type="molecule type" value="Genomic_DNA"/>
</dbReference>
<keyword evidence="3" id="KW-0143">Chaperone</keyword>
<dbReference type="AlphaFoldDB" id="A0A4P8L1J7"/>
<reference evidence="5 6" key="2">
    <citation type="submission" date="2019-05" db="EMBL/GenBank/DDBJ databases">
        <authorList>
            <person name="Suflita J.M."/>
            <person name="Marks C.R."/>
        </authorList>
    </citation>
    <scope>NUCLEOTIDE SEQUENCE [LARGE SCALE GENOMIC DNA]</scope>
    <source>
        <strain evidence="5 6">ALDC</strain>
    </source>
</reference>
<evidence type="ECO:0000256" key="1">
    <source>
        <dbReference type="ARBA" id="ARBA00008571"/>
    </source>
</evidence>
<protein>
    <recommendedName>
        <fullName evidence="2">FAD assembly factor SdhE</fullName>
    </recommendedName>
</protein>
<dbReference type="InterPro" id="IPR036714">
    <property type="entry name" value="SDH_sf"/>
</dbReference>
<keyword evidence="6" id="KW-1185">Reference proteome</keyword>
<evidence type="ECO:0000256" key="4">
    <source>
        <dbReference type="SAM" id="MobiDB-lite"/>
    </source>
</evidence>
<proteinExistence type="inferred from homology"/>
<dbReference type="KEGG" id="dax:FDQ92_04810"/>
<evidence type="ECO:0000313" key="6">
    <source>
        <dbReference type="Proteomes" id="UP000298602"/>
    </source>
</evidence>
<reference evidence="5 6" key="1">
    <citation type="submission" date="2019-05" db="EMBL/GenBank/DDBJ databases">
        <title>The Complete Genome Sequence of the n-alkane-degrading Desulfoglaeba alkanexedens ALDC reveals multiple alkylsuccinate synthase gene clusters.</title>
        <authorList>
            <person name="Callaghan A.V."/>
            <person name="Davidova I.A."/>
            <person name="Duncan K.E."/>
            <person name="Morris B."/>
            <person name="McInerney M.J."/>
        </authorList>
    </citation>
    <scope>NUCLEOTIDE SEQUENCE [LARGE SCALE GENOMIC DNA]</scope>
    <source>
        <strain evidence="5 6">ALDC</strain>
    </source>
</reference>
<evidence type="ECO:0000313" key="5">
    <source>
        <dbReference type="EMBL" id="QCQ21554.1"/>
    </source>
</evidence>
<evidence type="ECO:0000256" key="3">
    <source>
        <dbReference type="ARBA" id="ARBA00023186"/>
    </source>
</evidence>
<dbReference type="OrthoDB" id="5524044at2"/>
<dbReference type="Proteomes" id="UP000298602">
    <property type="component" value="Chromosome"/>
</dbReference>
<dbReference type="InterPro" id="IPR005631">
    <property type="entry name" value="SDH"/>
</dbReference>